<organism evidence="13 14">
    <name type="scientific">Oikopleura dioica</name>
    <name type="common">Tunicate</name>
    <dbReference type="NCBI Taxonomy" id="34765"/>
    <lineage>
        <taxon>Eukaryota</taxon>
        <taxon>Metazoa</taxon>
        <taxon>Chordata</taxon>
        <taxon>Tunicata</taxon>
        <taxon>Appendicularia</taxon>
        <taxon>Copelata</taxon>
        <taxon>Oikopleuridae</taxon>
        <taxon>Oikopleura</taxon>
    </lineage>
</organism>
<keyword evidence="14" id="KW-1185">Reference proteome</keyword>
<comment type="subunit">
    <text evidence="9">Associates with the 60S ribosomal subunit.</text>
</comment>
<proteinExistence type="inferred from homology"/>
<keyword evidence="5" id="KW-0690">Ribosome biogenesis</keyword>
<dbReference type="SUPFAM" id="SSF109728">
    <property type="entry name" value="Hypothetical protein AF0491, middle domain"/>
    <property type="match status" value="1"/>
</dbReference>
<dbReference type="Pfam" id="PF01593">
    <property type="entry name" value="Amino_oxidase"/>
    <property type="match status" value="1"/>
</dbReference>
<dbReference type="PANTHER" id="PTHR10927">
    <property type="entry name" value="RIBOSOME MATURATION PROTEIN SBDS"/>
    <property type="match status" value="1"/>
</dbReference>
<dbReference type="PANTHER" id="PTHR10927:SF1">
    <property type="entry name" value="RIBOSOME MATURATION PROTEIN SBDS"/>
    <property type="match status" value="1"/>
</dbReference>
<accession>A0ABN7T6H1</accession>
<evidence type="ECO:0000256" key="4">
    <source>
        <dbReference type="ARBA" id="ARBA00022490"/>
    </source>
</evidence>
<evidence type="ECO:0000256" key="7">
    <source>
        <dbReference type="ARBA" id="ARBA00022827"/>
    </source>
</evidence>
<evidence type="ECO:0000259" key="10">
    <source>
        <dbReference type="Pfam" id="PF01172"/>
    </source>
</evidence>
<dbReference type="InterPro" id="IPR039100">
    <property type="entry name" value="Sdo1/SBDS-like"/>
</dbReference>
<feature type="domain" description="Amine oxidase" evidence="11">
    <location>
        <begin position="321"/>
        <end position="567"/>
    </location>
</feature>
<dbReference type="Pfam" id="PF01172">
    <property type="entry name" value="SBDS_N"/>
    <property type="match status" value="1"/>
</dbReference>
<dbReference type="Pfam" id="PF09377">
    <property type="entry name" value="SBDS_domain_II"/>
    <property type="match status" value="1"/>
</dbReference>
<evidence type="ECO:0000256" key="2">
    <source>
        <dbReference type="ARBA" id="ARBA00004496"/>
    </source>
</evidence>
<dbReference type="InterPro" id="IPR002140">
    <property type="entry name" value="Sdo1/SBDS"/>
</dbReference>
<evidence type="ECO:0000256" key="8">
    <source>
        <dbReference type="ARBA" id="ARBA00023242"/>
    </source>
</evidence>
<evidence type="ECO:0000256" key="3">
    <source>
        <dbReference type="ARBA" id="ARBA00007433"/>
    </source>
</evidence>
<evidence type="ECO:0000313" key="14">
    <source>
        <dbReference type="Proteomes" id="UP001158576"/>
    </source>
</evidence>
<dbReference type="Gene3D" id="1.10.10.900">
    <property type="entry name" value="SBDS protein C-terminal domain, subdomain 1"/>
    <property type="match status" value="1"/>
</dbReference>
<dbReference type="InterPro" id="IPR018978">
    <property type="entry name" value="SDO1/SBDS_central"/>
</dbReference>
<feature type="domain" description="Ribosome maturation protein SDO1/SBDS N-terminal" evidence="10">
    <location>
        <begin position="15"/>
        <end position="101"/>
    </location>
</feature>
<name>A0ABN7T6H1_OIKDI</name>
<dbReference type="Gene3D" id="3.30.1250.10">
    <property type="entry name" value="Ribosome maturation protein SBDS, N-terminal domain"/>
    <property type="match status" value="1"/>
</dbReference>
<evidence type="ECO:0000256" key="6">
    <source>
        <dbReference type="ARBA" id="ARBA00022630"/>
    </source>
</evidence>
<keyword evidence="4" id="KW-0963">Cytoplasm</keyword>
<keyword evidence="8" id="KW-0539">Nucleus</keyword>
<dbReference type="NCBIfam" id="TIGR00291">
    <property type="entry name" value="RNA_SBDS"/>
    <property type="match status" value="1"/>
</dbReference>
<dbReference type="SUPFAM" id="SSF51905">
    <property type="entry name" value="FAD/NAD(P)-binding domain"/>
    <property type="match status" value="1"/>
</dbReference>
<gene>
    <name evidence="13" type="ORF">OKIOD_LOCUS16297</name>
</gene>
<comment type="similarity">
    <text evidence="3">Belongs to the SDO1/SBDS family.</text>
</comment>
<keyword evidence="7" id="KW-0274">FAD</keyword>
<dbReference type="Proteomes" id="UP001158576">
    <property type="component" value="Chromosome 2"/>
</dbReference>
<dbReference type="InterPro" id="IPR036188">
    <property type="entry name" value="FAD/NAD-bd_sf"/>
</dbReference>
<dbReference type="Gene3D" id="3.50.50.60">
    <property type="entry name" value="FAD/NAD(P)-binding domain"/>
    <property type="match status" value="1"/>
</dbReference>
<evidence type="ECO:0000256" key="9">
    <source>
        <dbReference type="ARBA" id="ARBA00049708"/>
    </source>
</evidence>
<feature type="domain" description="Ribosome maturation protein SDO1/SBDS central" evidence="12">
    <location>
        <begin position="111"/>
        <end position="172"/>
    </location>
</feature>
<reference evidence="13 14" key="1">
    <citation type="submission" date="2021-04" db="EMBL/GenBank/DDBJ databases">
        <authorList>
            <person name="Bliznina A."/>
        </authorList>
    </citation>
    <scope>NUCLEOTIDE SEQUENCE [LARGE SCALE GENOMIC DNA]</scope>
</reference>
<dbReference type="InterPro" id="IPR002937">
    <property type="entry name" value="Amino_oxidase"/>
</dbReference>
<sequence length="578" mass="66547">MPVIKAPTNQKRHTNVAVVRLKTHGKRFELACYKNKVQSWRDGTEKDLGEVLQSDRIFTNVGKGEFANSKDLDKAFGTKNEKDIAIKILAKGDLQVSDKEREVANESLFSEIAEKVSEMSINPQTERKYPPTIIQKAMKETIHYSLQTKKNAKVQAIDVIKQLKAKDFPIDRCKSQVKATIPTEFSNVADKIRKLASKILDEKEADDQILLNIMIMPHQLKEIQQIFTKETSDSGNSETLLDPEYFSEEKKVIVLDEKYENITEKMEVYHKQFLNDWHEMTQYFQQTEELISIEEFMKRTDSSPEKIPRDIYEALHYIHGACVAEIAKDVPNENIIFNSDVFLVTNDNNKFHLSLRNSKGSVEQMSCDFLVSAVPISQYQSKRLRLEFMTPEKDELISALSLVHFANCFVLLEKDQEHLLPDKNDFIYLPNNEENIFRSIEFDPMILRFHGRKAIAFRTTSEKAKKFNSLSREEIKKNIQTTIKRVFGFDANIENFSNPTWAAQENFQGCYTNVALCPGKTFDEFYSRLNVPLVDNFYMIGEAFDGSNAGYAHGAYLTGVNSAEQILRLLNTEDNKER</sequence>
<dbReference type="Gene3D" id="3.30.70.240">
    <property type="match status" value="1"/>
</dbReference>
<comment type="subcellular location">
    <subcellularLocation>
        <location evidence="2">Cytoplasm</location>
    </subcellularLocation>
    <subcellularLocation>
        <location evidence="1">Nucleus</location>
    </subcellularLocation>
</comment>
<protein>
    <submittedName>
        <fullName evidence="13">Oidioi.mRNA.OKI2018_I69.chr2.g7532.t1.cds</fullName>
    </submittedName>
</protein>
<keyword evidence="6" id="KW-0285">Flavoprotein</keyword>
<dbReference type="InterPro" id="IPR019783">
    <property type="entry name" value="SDO1/SBDS_N"/>
</dbReference>
<dbReference type="SUPFAM" id="SSF89895">
    <property type="entry name" value="FYSH domain"/>
    <property type="match status" value="1"/>
</dbReference>
<dbReference type="InterPro" id="IPR037188">
    <property type="entry name" value="Sdo1/SBDS_central_sf"/>
</dbReference>
<evidence type="ECO:0000259" key="12">
    <source>
        <dbReference type="Pfam" id="PF09377"/>
    </source>
</evidence>
<evidence type="ECO:0000256" key="1">
    <source>
        <dbReference type="ARBA" id="ARBA00004123"/>
    </source>
</evidence>
<evidence type="ECO:0000313" key="13">
    <source>
        <dbReference type="EMBL" id="CAG5113421.1"/>
    </source>
</evidence>
<dbReference type="EMBL" id="OU015567">
    <property type="protein sequence ID" value="CAG5113421.1"/>
    <property type="molecule type" value="Genomic_DNA"/>
</dbReference>
<dbReference type="InterPro" id="IPR036786">
    <property type="entry name" value="Ribosome_mat_SBDS_N_sf"/>
</dbReference>
<evidence type="ECO:0000256" key="5">
    <source>
        <dbReference type="ARBA" id="ARBA00022517"/>
    </source>
</evidence>
<evidence type="ECO:0000259" key="11">
    <source>
        <dbReference type="Pfam" id="PF01593"/>
    </source>
</evidence>